<dbReference type="SMART" id="SM00129">
    <property type="entry name" value="KISc"/>
    <property type="match status" value="1"/>
</dbReference>
<keyword evidence="2 5" id="KW-0547">Nucleotide-binding</keyword>
<keyword evidence="4" id="KW-0206">Cytoskeleton</keyword>
<dbReference type="InterPro" id="IPR019821">
    <property type="entry name" value="Kinesin_motor_CS"/>
</dbReference>
<organism evidence="10 11">
    <name type="scientific">Trichinella spiralis</name>
    <name type="common">Trichina worm</name>
    <dbReference type="NCBI Taxonomy" id="6334"/>
    <lineage>
        <taxon>Eukaryota</taxon>
        <taxon>Metazoa</taxon>
        <taxon>Ecdysozoa</taxon>
        <taxon>Nematoda</taxon>
        <taxon>Enoplea</taxon>
        <taxon>Dorylaimia</taxon>
        <taxon>Trichinellida</taxon>
        <taxon>Trichinellidae</taxon>
        <taxon>Trichinella</taxon>
    </lineage>
</organism>
<reference evidence="10 11" key="1">
    <citation type="submission" date="2024-07" db="EMBL/GenBank/DDBJ databases">
        <title>Enhanced genomic and transcriptomic resources for Trichinella pseudospiralis and T. spiralis underpin the discovery of pronounced molecular differences between stages and species.</title>
        <authorList>
            <person name="Pasi K.K."/>
            <person name="La Rosa G."/>
            <person name="Gomez-Morales M.A."/>
            <person name="Tosini F."/>
            <person name="Sumanam S."/>
            <person name="Young N.D."/>
            <person name="Chang B.C."/>
            <person name="Robin G.B."/>
        </authorList>
    </citation>
    <scope>NUCLEOTIDE SEQUENCE [LARGE SCALE GENOMIC DNA]</scope>
    <source>
        <strain evidence="10">ISS534</strain>
    </source>
</reference>
<feature type="domain" description="Kinesin motor" evidence="9">
    <location>
        <begin position="27"/>
        <end position="436"/>
    </location>
</feature>
<dbReference type="Pfam" id="PF00225">
    <property type="entry name" value="Kinesin"/>
    <property type="match status" value="1"/>
</dbReference>
<evidence type="ECO:0000256" key="1">
    <source>
        <dbReference type="ARBA" id="ARBA00004245"/>
    </source>
</evidence>
<accession>A0ABR3KQ09</accession>
<keyword evidence="3 5" id="KW-0067">ATP-binding</keyword>
<feature type="binding site" evidence="5">
    <location>
        <begin position="115"/>
        <end position="122"/>
    </location>
    <ligand>
        <name>ATP</name>
        <dbReference type="ChEBI" id="CHEBI:30616"/>
    </ligand>
</feature>
<keyword evidence="7" id="KW-0175">Coiled coil</keyword>
<dbReference type="PANTHER" id="PTHR24115">
    <property type="entry name" value="KINESIN-RELATED"/>
    <property type="match status" value="1"/>
</dbReference>
<name>A0ABR3KQ09_TRISP</name>
<dbReference type="Proteomes" id="UP001558632">
    <property type="component" value="Unassembled WGS sequence"/>
</dbReference>
<dbReference type="PROSITE" id="PS50067">
    <property type="entry name" value="KINESIN_MOTOR_2"/>
    <property type="match status" value="1"/>
</dbReference>
<dbReference type="PANTHER" id="PTHR24115:SF600">
    <property type="entry name" value="KINESIN-LIKE PROTEIN KIF23"/>
    <property type="match status" value="1"/>
</dbReference>
<sequence>MDLQTPRRPKGVMRYNGRVRSKLQMDPVEVFCRIRPILDQEKNEICVQAIDDYTIRLSQLSQKSQAESAPIKETVCAFSYVFDEFVTQQMVFDRVAFELVEDLLQGKNGLLFTYGITGSGKTYTMTGNPMDIGILPRCLDVIFNSIGQYQSKKHVFIPDKTNGFMVQTEAAAALESDPQLLATPGLKAPLQTPKTADWELRPRVMERSKVRGIDEDNAYAVFVSYIEIYNNYVYDLLETQTDKNKPPISKILREDVNRNMYVNGVVEVEVKSTDEAFDVFVRGQRLRRVAHTLLNTESSRSHSVFNIRIVQAPLDSTGTDVIQDKNQIWVSQLSLVDLAGSERSNRTGHIGQRIREAGCINNSLMVLRQCIQQLRENQKNGCDALVPYRDSRLTHMFKNYFDGEGKVRMIVCVNPAAADYDENLQVMQFAEMTQEVEVPRSLAVQIEGEGLTPGRRRAAAILKQISENGGAKQNCATGITFDPFPLTDLSVDCAETARQKFILLKGHFEMLFSRAQAEQAKRDSDEANKALHISDRENCQLKTELNTVKRRLAEAEMSLNRFERDAKMLQGQGEASKKREQEMVAQMRMKDEKLRAVRQVFDMNTPVSSGQRTVPWRSAGVFRSAMKSARPPSSAYAPPQRRRAPSPPPKPANYVKGQFMNRSRSTDSLLSDMEAEAKLNNCRRSGKTVAFQDDVIDDKTGEKGCGCNKRSYPPGDEAQIGKRTRHILIFASPKLLMYVGGMDIYLKINFYQPMIYLQFYMLEMTEIYWQNSCYSF</sequence>
<dbReference type="PRINTS" id="PR00380">
    <property type="entry name" value="KINESINHEAVY"/>
</dbReference>
<dbReference type="InterPro" id="IPR036961">
    <property type="entry name" value="Kinesin_motor_dom_sf"/>
</dbReference>
<evidence type="ECO:0000256" key="7">
    <source>
        <dbReference type="SAM" id="Coils"/>
    </source>
</evidence>
<proteinExistence type="inferred from homology"/>
<dbReference type="InterPro" id="IPR001752">
    <property type="entry name" value="Kinesin_motor_dom"/>
</dbReference>
<gene>
    <name evidence="10" type="ORF">TSPI_10263</name>
</gene>
<evidence type="ECO:0000256" key="8">
    <source>
        <dbReference type="SAM" id="MobiDB-lite"/>
    </source>
</evidence>
<evidence type="ECO:0000313" key="11">
    <source>
        <dbReference type="Proteomes" id="UP001558632"/>
    </source>
</evidence>
<keyword evidence="6" id="KW-0493">Microtubule</keyword>
<dbReference type="Gene3D" id="3.40.850.10">
    <property type="entry name" value="Kinesin motor domain"/>
    <property type="match status" value="1"/>
</dbReference>
<evidence type="ECO:0000259" key="9">
    <source>
        <dbReference type="PROSITE" id="PS50067"/>
    </source>
</evidence>
<dbReference type="EMBL" id="JBEUSY010000251">
    <property type="protein sequence ID" value="KAL1241475.1"/>
    <property type="molecule type" value="Genomic_DNA"/>
</dbReference>
<evidence type="ECO:0000313" key="10">
    <source>
        <dbReference type="EMBL" id="KAL1241475.1"/>
    </source>
</evidence>
<keyword evidence="11" id="KW-1185">Reference proteome</keyword>
<feature type="coiled-coil region" evidence="7">
    <location>
        <begin position="545"/>
        <end position="572"/>
    </location>
</feature>
<dbReference type="InterPro" id="IPR027640">
    <property type="entry name" value="Kinesin-like_fam"/>
</dbReference>
<keyword evidence="5 6" id="KW-0505">Motor protein</keyword>
<evidence type="ECO:0000256" key="3">
    <source>
        <dbReference type="ARBA" id="ARBA00022840"/>
    </source>
</evidence>
<comment type="caution">
    <text evidence="10">The sequence shown here is derived from an EMBL/GenBank/DDBJ whole genome shotgun (WGS) entry which is preliminary data.</text>
</comment>
<evidence type="ECO:0000256" key="4">
    <source>
        <dbReference type="ARBA" id="ARBA00023212"/>
    </source>
</evidence>
<comment type="subcellular location">
    <subcellularLocation>
        <location evidence="1">Cytoplasm</location>
        <location evidence="1">Cytoskeleton</location>
    </subcellularLocation>
</comment>
<dbReference type="InterPro" id="IPR027417">
    <property type="entry name" value="P-loop_NTPase"/>
</dbReference>
<keyword evidence="4" id="KW-0963">Cytoplasm</keyword>
<dbReference type="SUPFAM" id="SSF52540">
    <property type="entry name" value="P-loop containing nucleoside triphosphate hydrolases"/>
    <property type="match status" value="1"/>
</dbReference>
<dbReference type="PROSITE" id="PS00411">
    <property type="entry name" value="KINESIN_MOTOR_1"/>
    <property type="match status" value="1"/>
</dbReference>
<feature type="region of interest" description="Disordered" evidence="8">
    <location>
        <begin position="623"/>
        <end position="656"/>
    </location>
</feature>
<feature type="compositionally biased region" description="Low complexity" evidence="8">
    <location>
        <begin position="628"/>
        <end position="639"/>
    </location>
</feature>
<protein>
    <recommendedName>
        <fullName evidence="6">Kinesin-like protein</fullName>
    </recommendedName>
</protein>
<evidence type="ECO:0000256" key="2">
    <source>
        <dbReference type="ARBA" id="ARBA00022741"/>
    </source>
</evidence>
<evidence type="ECO:0000256" key="6">
    <source>
        <dbReference type="RuleBase" id="RU000394"/>
    </source>
</evidence>
<dbReference type="CDD" id="cd01368">
    <property type="entry name" value="KISc_KIF23_like"/>
    <property type="match status" value="1"/>
</dbReference>
<comment type="similarity">
    <text evidence="5 6">Belongs to the TRAFAC class myosin-kinesin ATPase superfamily. Kinesin family.</text>
</comment>
<evidence type="ECO:0000256" key="5">
    <source>
        <dbReference type="PROSITE-ProRule" id="PRU00283"/>
    </source>
</evidence>